<feature type="compositionally biased region" description="Polar residues" evidence="1">
    <location>
        <begin position="395"/>
        <end position="405"/>
    </location>
</feature>
<feature type="compositionally biased region" description="Polar residues" evidence="1">
    <location>
        <begin position="669"/>
        <end position="682"/>
    </location>
</feature>
<organism evidence="2 3">
    <name type="scientific">Pseudomicrostroma glucosiphilum</name>
    <dbReference type="NCBI Taxonomy" id="1684307"/>
    <lineage>
        <taxon>Eukaryota</taxon>
        <taxon>Fungi</taxon>
        <taxon>Dikarya</taxon>
        <taxon>Basidiomycota</taxon>
        <taxon>Ustilaginomycotina</taxon>
        <taxon>Exobasidiomycetes</taxon>
        <taxon>Microstromatales</taxon>
        <taxon>Microstromatales incertae sedis</taxon>
        <taxon>Pseudomicrostroma</taxon>
    </lineage>
</organism>
<feature type="compositionally biased region" description="Basic and acidic residues" evidence="1">
    <location>
        <begin position="804"/>
        <end position="826"/>
    </location>
</feature>
<gene>
    <name evidence="2" type="ORF">BCV69DRAFT_214604</name>
</gene>
<feature type="compositionally biased region" description="Basic and acidic residues" evidence="1">
    <location>
        <begin position="1012"/>
        <end position="1024"/>
    </location>
</feature>
<feature type="compositionally biased region" description="Polar residues" evidence="1">
    <location>
        <begin position="1"/>
        <end position="38"/>
    </location>
</feature>
<dbReference type="GeneID" id="37011510"/>
<feature type="compositionally biased region" description="Basic residues" evidence="1">
    <location>
        <begin position="1180"/>
        <end position="1190"/>
    </location>
</feature>
<dbReference type="Proteomes" id="UP000245942">
    <property type="component" value="Unassembled WGS sequence"/>
</dbReference>
<feature type="region of interest" description="Disordered" evidence="1">
    <location>
        <begin position="258"/>
        <end position="309"/>
    </location>
</feature>
<feature type="region of interest" description="Disordered" evidence="1">
    <location>
        <begin position="395"/>
        <end position="414"/>
    </location>
</feature>
<accession>A0A316U474</accession>
<feature type="region of interest" description="Disordered" evidence="1">
    <location>
        <begin position="1169"/>
        <end position="1210"/>
    </location>
</feature>
<feature type="region of interest" description="Disordered" evidence="1">
    <location>
        <begin position="768"/>
        <end position="844"/>
    </location>
</feature>
<evidence type="ECO:0000313" key="2">
    <source>
        <dbReference type="EMBL" id="PWN19980.1"/>
    </source>
</evidence>
<feature type="compositionally biased region" description="Basic and acidic residues" evidence="1">
    <location>
        <begin position="888"/>
        <end position="899"/>
    </location>
</feature>
<feature type="compositionally biased region" description="Basic and acidic residues" evidence="1">
    <location>
        <begin position="683"/>
        <end position="698"/>
    </location>
</feature>
<feature type="compositionally biased region" description="Polar residues" evidence="1">
    <location>
        <begin position="112"/>
        <end position="122"/>
    </location>
</feature>
<reference evidence="2 3" key="1">
    <citation type="journal article" date="2018" name="Mol. Biol. Evol.">
        <title>Broad Genomic Sampling Reveals a Smut Pathogenic Ancestry of the Fungal Clade Ustilaginomycotina.</title>
        <authorList>
            <person name="Kijpornyongpan T."/>
            <person name="Mondo S.J."/>
            <person name="Barry K."/>
            <person name="Sandor L."/>
            <person name="Lee J."/>
            <person name="Lipzen A."/>
            <person name="Pangilinan J."/>
            <person name="LaButti K."/>
            <person name="Hainaut M."/>
            <person name="Henrissat B."/>
            <person name="Grigoriev I.V."/>
            <person name="Spatafora J.W."/>
            <person name="Aime M.C."/>
        </authorList>
    </citation>
    <scope>NUCLEOTIDE SEQUENCE [LARGE SCALE GENOMIC DNA]</scope>
    <source>
        <strain evidence="2 3">MCA 4718</strain>
    </source>
</reference>
<feature type="compositionally biased region" description="Basic and acidic residues" evidence="1">
    <location>
        <begin position="1191"/>
        <end position="1203"/>
    </location>
</feature>
<name>A0A316U474_9BASI</name>
<feature type="compositionally biased region" description="Low complexity" evidence="1">
    <location>
        <begin position="831"/>
        <end position="840"/>
    </location>
</feature>
<feature type="compositionally biased region" description="Low complexity" evidence="1">
    <location>
        <begin position="1039"/>
        <end position="1059"/>
    </location>
</feature>
<dbReference type="RefSeq" id="XP_025347140.1">
    <property type="nucleotide sequence ID" value="XM_025489776.1"/>
</dbReference>
<evidence type="ECO:0000313" key="3">
    <source>
        <dbReference type="Proteomes" id="UP000245942"/>
    </source>
</evidence>
<proteinExistence type="predicted"/>
<evidence type="ECO:0000256" key="1">
    <source>
        <dbReference type="SAM" id="MobiDB-lite"/>
    </source>
</evidence>
<sequence>MDYSLWSQDGNNGTTVEHWTTQVGGDTEQSSKNVSPDHSGSDGDLQIGHGTTVWRNTAIFPPTPDKHSRAPSVDNASAPVYSQPSPPHLRDPYRQEASLPSTPTTHSHGSSELGTNRGNTPAGSFGAPRGSGESLRARRQGTSSSAGDRKMVGAGIFIVSKSGPSWVSDRPSPSLPTFAAAAEANAQQANYTMLSPTSITHEGEHAFMERTDKLYHASRRDCEQTLLATASNSIVNWLEAQETQKAGLLFSPGGQTQFITQQSSSDSRKQIAQHRPSTEEHALSAPPRRVSGPRPQSSTGRRSQETRCTLEVTCPPRQNDVKDSSEDELVDELDRALIAHLKVTTSADYARHGFDDDHENDVFPRSATTEGTEGKGDGDDCSMVARMGSMSSASFTQRSFGSDTASEAMAGGRAGSTTLERVAADGQEATSAHDIDSDEEQRFWVGSDRGSAAATPLPSIEGNSDTQPTSVWEASSVTSHRDSSIFPIERREKAVPSRSLVLPQVADVASRRGSGSSWRRSHPIFSIAISSKPPLIEKGRSASSASTILNRPVPSSRRSSRSAGRFEEVKTPPRSNGRGHRETMMSLADSEYSEGWYEENLIDSKTQSGLLSTPHVTVQTAKKGTVSSPDVMMRFLGTPSPARPEFLVPRSPAKKYAEACVQAIPDEAIQSTDQRQSSSSHVVNKEASRKSRRPDLRIDTVAAADPGSSLSVPDARSEPKSALRSALGVCCPKCGHDFLPPPKKLDAASAIEGAKKLAEARVQKRRAALAATSSRSLRSAPAHTSDFPNESPPPMPSTVTVTPDSRRQIESDDERMPYQQRLRESRSTFASSIESEGSSSRNHIIVQRTHLLRTLASSNTVASASATPHKSERSAPLPPKNVNFSQAAEKKRERTDTHSKRPSLQDVLSTFKELTSPLDKLGTQLTNPRGQSPAAGTPLLGRKGSLASRVGMPGWGSSASPSRQASGPAAPRGGSPAQVIRPQTASDTWVAPDSWAAPGSSAHPAVPSKSGQSRDRVYSPDLRDTSSGNDSSDEDDADVVAPFAAPSAKALKLLGLDAGPQTTQNDLHSGRHRPGPSPGGSRVGHLSSEGYSGDRTPTGRDPSWSPDSAAHRKRNPVRTTTASSSSSSSSMLRASKSYIDLPQYPSSTVLPGRKEHQQAANLALFSAGPVEGSTQGSAMKKLRQAWRKGKGKDSSSTDYRESLEPTPMVISSPIGLSRAKTITRVNTMPQPQPRGSMHSSDDVLMSRYRNDGEEEEEEKNTTPTGSYPFSGTAAHDAAEYQEQSEDIAEAAPDTRWALPSLDLSDPPRFGEDGLPLQSEGRVSLEDDADSISWFTAAYA</sequence>
<dbReference type="EMBL" id="KZ819329">
    <property type="protein sequence ID" value="PWN19980.1"/>
    <property type="molecule type" value="Genomic_DNA"/>
</dbReference>
<keyword evidence="3" id="KW-1185">Reference proteome</keyword>
<feature type="region of interest" description="Disordered" evidence="1">
    <location>
        <begin position="448"/>
        <end position="476"/>
    </location>
</feature>
<feature type="region of interest" description="Disordered" evidence="1">
    <location>
        <begin position="860"/>
        <end position="906"/>
    </location>
</feature>
<feature type="region of interest" description="Disordered" evidence="1">
    <location>
        <begin position="668"/>
        <end position="717"/>
    </location>
</feature>
<feature type="region of interest" description="Disordered" evidence="1">
    <location>
        <begin position="920"/>
        <end position="1156"/>
    </location>
</feature>
<feature type="region of interest" description="Disordered" evidence="1">
    <location>
        <begin position="1"/>
        <end position="149"/>
    </location>
</feature>
<protein>
    <submittedName>
        <fullName evidence="2">Uncharacterized protein</fullName>
    </submittedName>
</protein>
<feature type="region of interest" description="Disordered" evidence="1">
    <location>
        <begin position="537"/>
        <end position="581"/>
    </location>
</feature>
<feature type="compositionally biased region" description="Low complexity" evidence="1">
    <location>
        <begin position="768"/>
        <end position="782"/>
    </location>
</feature>
<feature type="compositionally biased region" description="Low complexity" evidence="1">
    <location>
        <begin position="98"/>
        <end position="111"/>
    </location>
</feature>
<feature type="compositionally biased region" description="Polar residues" evidence="1">
    <location>
        <begin position="461"/>
        <end position="476"/>
    </location>
</feature>
<feature type="region of interest" description="Disordered" evidence="1">
    <location>
        <begin position="353"/>
        <end position="382"/>
    </location>
</feature>
<feature type="region of interest" description="Disordered" evidence="1">
    <location>
        <begin position="1226"/>
        <end position="1321"/>
    </location>
</feature>